<comment type="subcellular location">
    <subcellularLocation>
        <location evidence="1">Nucleus</location>
    </subcellularLocation>
</comment>
<dbReference type="AlphaFoldDB" id="A0AAF0IP21"/>
<comment type="similarity">
    <text evidence="2">Belongs to the TAF7 family.</text>
</comment>
<evidence type="ECO:0000259" key="7">
    <source>
        <dbReference type="SMART" id="SM01370"/>
    </source>
</evidence>
<feature type="domain" description="TAFII55 protein conserved region" evidence="7">
    <location>
        <begin position="66"/>
        <end position="232"/>
    </location>
</feature>
<proteinExistence type="inferred from homology"/>
<feature type="region of interest" description="Disordered" evidence="6">
    <location>
        <begin position="304"/>
        <end position="386"/>
    </location>
</feature>
<evidence type="ECO:0000256" key="3">
    <source>
        <dbReference type="ARBA" id="ARBA00023015"/>
    </source>
</evidence>
<dbReference type="InterPro" id="IPR037817">
    <property type="entry name" value="TAF7"/>
</dbReference>
<keyword evidence="9" id="KW-1185">Reference proteome</keyword>
<dbReference type="GO" id="GO:0005669">
    <property type="term" value="C:transcription factor TFIID complex"/>
    <property type="evidence" value="ECO:0007669"/>
    <property type="project" value="InterPro"/>
</dbReference>
<feature type="compositionally biased region" description="Basic residues" evidence="6">
    <location>
        <begin position="9"/>
        <end position="20"/>
    </location>
</feature>
<name>A0AAF0IP21_9BASI</name>
<feature type="region of interest" description="Disordered" evidence="6">
    <location>
        <begin position="447"/>
        <end position="499"/>
    </location>
</feature>
<dbReference type="GO" id="GO:0051123">
    <property type="term" value="P:RNA polymerase II preinitiation complex assembly"/>
    <property type="evidence" value="ECO:0007669"/>
    <property type="project" value="TreeGrafter"/>
</dbReference>
<dbReference type="CDD" id="cd08047">
    <property type="entry name" value="TAF7"/>
    <property type="match status" value="1"/>
</dbReference>
<evidence type="ECO:0000256" key="5">
    <source>
        <dbReference type="ARBA" id="ARBA00023242"/>
    </source>
</evidence>
<evidence type="ECO:0000256" key="1">
    <source>
        <dbReference type="ARBA" id="ARBA00004123"/>
    </source>
</evidence>
<feature type="compositionally biased region" description="Basic and acidic residues" evidence="6">
    <location>
        <begin position="318"/>
        <end position="334"/>
    </location>
</feature>
<reference evidence="8" key="1">
    <citation type="submission" date="2023-03" db="EMBL/GenBank/DDBJ databases">
        <title>Mating type loci evolution in Malassezia.</title>
        <authorList>
            <person name="Coelho M.A."/>
        </authorList>
    </citation>
    <scope>NUCLEOTIDE SEQUENCE</scope>
    <source>
        <strain evidence="8">CBS 14135</strain>
    </source>
</reference>
<sequence>MGEQESKSAKPRAGPKFRKPRVKLNFSRNLAGALTNNDGPKTKPYMQGYDRELDSEDEETGEGMAFEEQLILRLPEGPGVNGELDQLRKTIKKRSTLPDTWFKFKDSRRAVFYIAGQPYAAKIVDLPCIVESHKTLDNKQIFKIADISQMLLVERPVANESEAVEAAASSTREAGQAKGGFNADDYIYPHGITPPMHWARKRRFRKRIHNRGIDTVEKEVENLLNDDRRAEKVEYEFVDPAEADAIEEEIANTKYEQDDMDQDGNDSQMHGSGDEDDGDSRRGGDDDEENVDQVLAAELDAALAREQGGEGEESASNSDHDNDNSDEERSRADSDLEDLWDDDENEDGDDNEENEAENEGENDADKDDDEGDGEEEAERRVRESQLEAECREIETMIRRKQHDIDATLNALIKSRHQQALRKLQVEFDLKKKHLQDIKQLRRAIREERAAEAEARAEARAESAAASAAASATPGTTGNAPETSSSNDTHAGKASEPNGP</sequence>
<evidence type="ECO:0000256" key="6">
    <source>
        <dbReference type="SAM" id="MobiDB-lite"/>
    </source>
</evidence>
<keyword evidence="5" id="KW-0539">Nucleus</keyword>
<dbReference type="Proteomes" id="UP001216638">
    <property type="component" value="Chromosome 1"/>
</dbReference>
<feature type="region of interest" description="Disordered" evidence="6">
    <location>
        <begin position="254"/>
        <end position="288"/>
    </location>
</feature>
<feature type="compositionally biased region" description="Acidic residues" evidence="6">
    <location>
        <begin position="335"/>
        <end position="376"/>
    </location>
</feature>
<keyword evidence="4" id="KW-0804">Transcription</keyword>
<feature type="compositionally biased region" description="Low complexity" evidence="6">
    <location>
        <begin position="461"/>
        <end position="471"/>
    </location>
</feature>
<protein>
    <recommendedName>
        <fullName evidence="7">TAFII55 protein conserved region domain-containing protein</fullName>
    </recommendedName>
</protein>
<gene>
    <name evidence="8" type="ORF">MBRA1_000996</name>
</gene>
<dbReference type="SMART" id="SM01370">
    <property type="entry name" value="TAFII55_N"/>
    <property type="match status" value="1"/>
</dbReference>
<dbReference type="PANTHER" id="PTHR12228:SF0">
    <property type="entry name" value="TATA-BOX BINDING PROTEIN ASSOCIATED FACTOR 7"/>
    <property type="match status" value="1"/>
</dbReference>
<evidence type="ECO:0000313" key="8">
    <source>
        <dbReference type="EMBL" id="WFC94366.1"/>
    </source>
</evidence>
<keyword evidence="3" id="KW-0805">Transcription regulation</keyword>
<evidence type="ECO:0000256" key="2">
    <source>
        <dbReference type="ARBA" id="ARBA00009368"/>
    </source>
</evidence>
<dbReference type="PANTHER" id="PTHR12228">
    <property type="entry name" value="TRANSCRIPTION INITIATION FACTOR TFIID 55 KD SUBUNIT-RELATED"/>
    <property type="match status" value="1"/>
</dbReference>
<evidence type="ECO:0000313" key="9">
    <source>
        <dbReference type="Proteomes" id="UP001216638"/>
    </source>
</evidence>
<dbReference type="InterPro" id="IPR006751">
    <property type="entry name" value="TAFII55_prot_cons_reg"/>
</dbReference>
<feature type="compositionally biased region" description="Basic and acidic residues" evidence="6">
    <location>
        <begin position="377"/>
        <end position="386"/>
    </location>
</feature>
<feature type="compositionally biased region" description="Polar residues" evidence="6">
    <location>
        <begin position="472"/>
        <end position="488"/>
    </location>
</feature>
<dbReference type="EMBL" id="CP119951">
    <property type="protein sequence ID" value="WFC94366.1"/>
    <property type="molecule type" value="Genomic_DNA"/>
</dbReference>
<dbReference type="GO" id="GO:0016251">
    <property type="term" value="F:RNA polymerase II general transcription initiation factor activity"/>
    <property type="evidence" value="ECO:0007669"/>
    <property type="project" value="TreeGrafter"/>
</dbReference>
<accession>A0AAF0IP21</accession>
<feature type="region of interest" description="Disordered" evidence="6">
    <location>
        <begin position="1"/>
        <end position="20"/>
    </location>
</feature>
<evidence type="ECO:0000256" key="4">
    <source>
        <dbReference type="ARBA" id="ARBA00023163"/>
    </source>
</evidence>
<feature type="compositionally biased region" description="Basic and acidic residues" evidence="6">
    <location>
        <begin position="447"/>
        <end position="460"/>
    </location>
</feature>
<organism evidence="8 9">
    <name type="scientific">Malassezia brasiliensis</name>
    <dbReference type="NCBI Taxonomy" id="1821822"/>
    <lineage>
        <taxon>Eukaryota</taxon>
        <taxon>Fungi</taxon>
        <taxon>Dikarya</taxon>
        <taxon>Basidiomycota</taxon>
        <taxon>Ustilaginomycotina</taxon>
        <taxon>Malasseziomycetes</taxon>
        <taxon>Malasseziales</taxon>
        <taxon>Malasseziaceae</taxon>
        <taxon>Malassezia</taxon>
    </lineage>
</organism>
<dbReference type="Pfam" id="PF04658">
    <property type="entry name" value="TAFII55_N"/>
    <property type="match status" value="1"/>
</dbReference>